<name>A0A218WXY0_PUNGR</name>
<sequence length="118" mass="12837">MPSRSASPTHVCLCARSSPQPLQPPSLRVLMRPSVHPRRSLHACICTSMSRTLADDQLACPCSSSASAYLRSRLPACPTVRLSPLLRLCTPVHVLLRAPATTNVVVLAPERHFKDSTE</sequence>
<evidence type="ECO:0000313" key="1">
    <source>
        <dbReference type="EMBL" id="OWM76902.1"/>
    </source>
</evidence>
<dbReference type="Proteomes" id="UP000197138">
    <property type="component" value="Unassembled WGS sequence"/>
</dbReference>
<reference evidence="2 4" key="3">
    <citation type="submission" date="2017-11" db="EMBL/GenBank/DDBJ databases">
        <title>De-novo sequencing of pomegranate (Punica granatum L.) genome.</title>
        <authorList>
            <person name="Akparov Z."/>
            <person name="Amiraslanov A."/>
            <person name="Hajiyeva S."/>
            <person name="Abbasov M."/>
            <person name="Kaur K."/>
            <person name="Hamwieh A."/>
            <person name="Solovyev V."/>
            <person name="Salamov A."/>
            <person name="Braich B."/>
            <person name="Kosarev P."/>
            <person name="Mahmoud A."/>
            <person name="Hajiyev E."/>
            <person name="Babayeva S."/>
            <person name="Izzatullayeva V."/>
            <person name="Mammadov A."/>
            <person name="Mammadov A."/>
            <person name="Sharifova S."/>
            <person name="Ojaghi J."/>
            <person name="Eynullazada K."/>
            <person name="Bayramov B."/>
            <person name="Abdulazimova A."/>
            <person name="Shahmuradov I."/>
        </authorList>
    </citation>
    <scope>NUCLEOTIDE SEQUENCE [LARGE SCALE GENOMIC DNA]</scope>
    <source>
        <strain evidence="2">AG2017</strain>
        <strain evidence="4">cv. AG2017</strain>
        <tissue evidence="2">Leaf</tissue>
    </source>
</reference>
<evidence type="ECO:0000313" key="3">
    <source>
        <dbReference type="Proteomes" id="UP000197138"/>
    </source>
</evidence>
<comment type="caution">
    <text evidence="1">The sequence shown here is derived from an EMBL/GenBank/DDBJ whole genome shotgun (WGS) entry which is preliminary data.</text>
</comment>
<dbReference type="AlphaFoldDB" id="A0A218WXY0"/>
<organism evidence="1 3">
    <name type="scientific">Punica granatum</name>
    <name type="common">Pomegranate</name>
    <dbReference type="NCBI Taxonomy" id="22663"/>
    <lineage>
        <taxon>Eukaryota</taxon>
        <taxon>Viridiplantae</taxon>
        <taxon>Streptophyta</taxon>
        <taxon>Embryophyta</taxon>
        <taxon>Tracheophyta</taxon>
        <taxon>Spermatophyta</taxon>
        <taxon>Magnoliopsida</taxon>
        <taxon>eudicotyledons</taxon>
        <taxon>Gunneridae</taxon>
        <taxon>Pentapetalae</taxon>
        <taxon>rosids</taxon>
        <taxon>malvids</taxon>
        <taxon>Myrtales</taxon>
        <taxon>Lythraceae</taxon>
        <taxon>Punica</taxon>
    </lineage>
</organism>
<reference evidence="3" key="1">
    <citation type="journal article" date="2017" name="Plant J.">
        <title>The pomegranate (Punica granatum L.) genome and the genomics of punicalagin biosynthesis.</title>
        <authorList>
            <person name="Qin G."/>
            <person name="Xu C."/>
            <person name="Ming R."/>
            <person name="Tang H."/>
            <person name="Guyot R."/>
            <person name="Kramer E.M."/>
            <person name="Hu Y."/>
            <person name="Yi X."/>
            <person name="Qi Y."/>
            <person name="Xu X."/>
            <person name="Gao Z."/>
            <person name="Pan H."/>
            <person name="Jian J."/>
            <person name="Tian Y."/>
            <person name="Yue Z."/>
            <person name="Xu Y."/>
        </authorList>
    </citation>
    <scope>NUCLEOTIDE SEQUENCE [LARGE SCALE GENOMIC DNA]</scope>
    <source>
        <strain evidence="3">cv. Dabenzi</strain>
    </source>
</reference>
<evidence type="ECO:0000313" key="2">
    <source>
        <dbReference type="EMBL" id="PKI61308.1"/>
    </source>
</evidence>
<gene>
    <name evidence="1" type="ORF">CDL15_Pgr021963</name>
    <name evidence="2" type="ORF">CRG98_018299</name>
</gene>
<dbReference type="EMBL" id="MTKT01002944">
    <property type="protein sequence ID" value="OWM76902.1"/>
    <property type="molecule type" value="Genomic_DNA"/>
</dbReference>
<dbReference type="Proteomes" id="UP000233551">
    <property type="component" value="Unassembled WGS sequence"/>
</dbReference>
<keyword evidence="4" id="KW-1185">Reference proteome</keyword>
<protein>
    <submittedName>
        <fullName evidence="1">Uncharacterized protein</fullName>
    </submittedName>
</protein>
<proteinExistence type="predicted"/>
<accession>A0A218WXY0</accession>
<reference evidence="1" key="2">
    <citation type="submission" date="2017-06" db="EMBL/GenBank/DDBJ databases">
        <title>The pomegranate genome and the genomics of punicalagin biosynthesis.</title>
        <authorList>
            <person name="Xu C."/>
        </authorList>
    </citation>
    <scope>NUCLEOTIDE SEQUENCE [LARGE SCALE GENOMIC DNA]</scope>
    <source>
        <tissue evidence="1">Fresh leaf</tissue>
    </source>
</reference>
<evidence type="ECO:0000313" key="4">
    <source>
        <dbReference type="Proteomes" id="UP000233551"/>
    </source>
</evidence>
<dbReference type="EMBL" id="PGOL01001054">
    <property type="protein sequence ID" value="PKI61308.1"/>
    <property type="molecule type" value="Genomic_DNA"/>
</dbReference>